<dbReference type="EMBL" id="FN658007">
    <property type="protein sequence ID" value="CBY43253.1"/>
    <property type="molecule type" value="Genomic_DNA"/>
</dbReference>
<sequence length="34" mass="4018">TLDEENHALDQRMGEPKKKIEPQSQREEKEPIVD</sequence>
<proteinExistence type="predicted"/>
<evidence type="ECO:0000256" key="1">
    <source>
        <dbReference type="SAM" id="MobiDB-lite"/>
    </source>
</evidence>
<protein>
    <submittedName>
        <fullName evidence="2">Uncharacterized protein</fullName>
    </submittedName>
</protein>
<dbReference type="AlphaFoldDB" id="E4Z6C5"/>
<accession>E4Z6C5</accession>
<organism evidence="2">
    <name type="scientific">Oikopleura dioica</name>
    <name type="common">Tunicate</name>
    <dbReference type="NCBI Taxonomy" id="34765"/>
    <lineage>
        <taxon>Eukaryota</taxon>
        <taxon>Metazoa</taxon>
        <taxon>Chordata</taxon>
        <taxon>Tunicata</taxon>
        <taxon>Appendicularia</taxon>
        <taxon>Copelata</taxon>
        <taxon>Oikopleuridae</taxon>
        <taxon>Oikopleura</taxon>
    </lineage>
</organism>
<feature type="non-terminal residue" evidence="2">
    <location>
        <position position="1"/>
    </location>
</feature>
<gene>
    <name evidence="2" type="ORF">GSOID_T00027834001</name>
</gene>
<evidence type="ECO:0000313" key="2">
    <source>
        <dbReference type="EMBL" id="CBY43253.1"/>
    </source>
</evidence>
<name>E4Z6C5_OIKDI</name>
<dbReference type="Proteomes" id="UP000011014">
    <property type="component" value="Unassembled WGS sequence"/>
</dbReference>
<feature type="region of interest" description="Disordered" evidence="1">
    <location>
        <begin position="1"/>
        <end position="34"/>
    </location>
</feature>
<reference evidence="2" key="1">
    <citation type="journal article" date="2010" name="Science">
        <title>Plasticity of animal genome architecture unmasked by rapid evolution of a pelagic tunicate.</title>
        <authorList>
            <person name="Denoeud F."/>
            <person name="Henriet S."/>
            <person name="Mungpakdee S."/>
            <person name="Aury J.M."/>
            <person name="Da Silva C."/>
            <person name="Brinkmann H."/>
            <person name="Mikhaleva J."/>
            <person name="Olsen L.C."/>
            <person name="Jubin C."/>
            <person name="Canestro C."/>
            <person name="Bouquet J.M."/>
            <person name="Danks G."/>
            <person name="Poulain J."/>
            <person name="Campsteijn C."/>
            <person name="Adamski M."/>
            <person name="Cross I."/>
            <person name="Yadetie F."/>
            <person name="Muffato M."/>
            <person name="Louis A."/>
            <person name="Butcher S."/>
            <person name="Tsagkogeorga G."/>
            <person name="Konrad A."/>
            <person name="Singh S."/>
            <person name="Jensen M.F."/>
            <person name="Cong E.H."/>
            <person name="Eikeseth-Otteraa H."/>
            <person name="Noel B."/>
            <person name="Anthouard V."/>
            <person name="Porcel B.M."/>
            <person name="Kachouri-Lafond R."/>
            <person name="Nishino A."/>
            <person name="Ugolini M."/>
            <person name="Chourrout P."/>
            <person name="Nishida H."/>
            <person name="Aasland R."/>
            <person name="Huzurbazar S."/>
            <person name="Westhof E."/>
            <person name="Delsuc F."/>
            <person name="Lehrach H."/>
            <person name="Reinhardt R."/>
            <person name="Weissenbach J."/>
            <person name="Roy S.W."/>
            <person name="Artiguenave F."/>
            <person name="Postlethwait J.H."/>
            <person name="Manak J.R."/>
            <person name="Thompson E.M."/>
            <person name="Jaillon O."/>
            <person name="Du Pasquier L."/>
            <person name="Boudinot P."/>
            <person name="Liberles D.A."/>
            <person name="Volff J.N."/>
            <person name="Philippe H."/>
            <person name="Lenhard B."/>
            <person name="Roest Crollius H."/>
            <person name="Wincker P."/>
            <person name="Chourrout D."/>
        </authorList>
    </citation>
    <scope>NUCLEOTIDE SEQUENCE [LARGE SCALE GENOMIC DNA]</scope>
</reference>